<name>A0A0F9AUG3_9ZZZZ</name>
<comment type="caution">
    <text evidence="1">The sequence shown here is derived from an EMBL/GenBank/DDBJ whole genome shotgun (WGS) entry which is preliminary data.</text>
</comment>
<dbReference type="AlphaFoldDB" id="A0A0F9AUG3"/>
<sequence>MALGDYLTDAEWDACFYHCASVGNLGTAMHEVIEKALAAGYRFSGLDEHGAKLQQLTSGNPDKFCFVMGLGEKRSKVEAMSRMMGIFENGRRWLKEHLPELVTETDDEWEAQKVESNRTSEVRN</sequence>
<accession>A0A0F9AUG3</accession>
<dbReference type="EMBL" id="LAZR01040955">
    <property type="protein sequence ID" value="KKL13199.1"/>
    <property type="molecule type" value="Genomic_DNA"/>
</dbReference>
<gene>
    <name evidence="1" type="ORF">LCGC14_2528160</name>
</gene>
<organism evidence="1">
    <name type="scientific">marine sediment metagenome</name>
    <dbReference type="NCBI Taxonomy" id="412755"/>
    <lineage>
        <taxon>unclassified sequences</taxon>
        <taxon>metagenomes</taxon>
        <taxon>ecological metagenomes</taxon>
    </lineage>
</organism>
<proteinExistence type="predicted"/>
<evidence type="ECO:0000313" key="1">
    <source>
        <dbReference type="EMBL" id="KKL13199.1"/>
    </source>
</evidence>
<reference evidence="1" key="1">
    <citation type="journal article" date="2015" name="Nature">
        <title>Complex archaea that bridge the gap between prokaryotes and eukaryotes.</title>
        <authorList>
            <person name="Spang A."/>
            <person name="Saw J.H."/>
            <person name="Jorgensen S.L."/>
            <person name="Zaremba-Niedzwiedzka K."/>
            <person name="Martijn J."/>
            <person name="Lind A.E."/>
            <person name="van Eijk R."/>
            <person name="Schleper C."/>
            <person name="Guy L."/>
            <person name="Ettema T.J."/>
        </authorList>
    </citation>
    <scope>NUCLEOTIDE SEQUENCE</scope>
</reference>
<protein>
    <submittedName>
        <fullName evidence="1">Uncharacterized protein</fullName>
    </submittedName>
</protein>